<dbReference type="PRINTS" id="PR00261">
    <property type="entry name" value="LDLRECEPTOR"/>
</dbReference>
<evidence type="ECO:0000256" key="5">
    <source>
        <dbReference type="ARBA" id="ARBA00023157"/>
    </source>
</evidence>
<dbReference type="GO" id="GO:0030154">
    <property type="term" value="P:cell differentiation"/>
    <property type="evidence" value="ECO:0007669"/>
    <property type="project" value="UniProtKB-ARBA"/>
</dbReference>
<dbReference type="Pfam" id="PF07679">
    <property type="entry name" value="I-set"/>
    <property type="match status" value="1"/>
</dbReference>
<dbReference type="PROSITE" id="PS00022">
    <property type="entry name" value="EGF_1"/>
    <property type="match status" value="1"/>
</dbReference>
<comment type="caution">
    <text evidence="15">The sequence shown here is derived from an EMBL/GenBank/DDBJ whole genome shotgun (WGS) entry which is preliminary data.</text>
</comment>
<sequence length="2049" mass="222245">MSAANDTTVTVGAENTVVGAQTTVTDSVVAAVTNDLATEADAGDTKAVTVSTSQAETVTDRPEVERIATVQAPDAKAAADEEATDTTEGAQEGETTLPQITLIGRETSASGDETSGATDASVTDVDNAITGVTGDNTAAATGLTGTSEAPDVAVTGDTTAIGDATTAEDDGASTGGIGTTATEGAETSAGTETEEADVQITTVEQDLNETSTIDTTEDLGNDTSTEPGNGKNGHHTTDGTESTDNDTSSTDLTSTAFTIDTSEDDLNDTDELTTQRPGPVGPSGTELRVIVTPDNLQVQMGQTHTLTCTVYGGGPDTTLYWIQEEPERRYAVLDHDGPGEKQTSMASVTLTSRITFNDPSKIGKYTCSAQDPSGNYGQAPLTIQLGGQPDYYRPVRPDVGPAPVPGSRYLRIVTPAMAEGDYVEIRCEGASEEDAGYVQWYFNGRQLTTDEQPLYPRGNVLHVRPISRPYLGNYRCSIPDKGYSDANSVIQFGGPSTVTEPPRRGFTVTIIIVQGQTSEGQVSEGSPVTLEARPSQYATRYRWTFAPARSPQSTNDRGYSERLELPRVISDDSGVYTVEATSNDGQVARNSINLYVVRRVAPIQPVQPVQPGRCTIDEATCRNGRCIPRGALCNGVNDCGDNSDEQCGPRTDGADGCQPNEIACTNPGRGRKCVQKFWMCDGDRDCDDGSDENLRYCELLPRQPFCKQSEYHCGGGNGTGNQPICIPRSFHCDGYVDCPDRSDELGCVKPVVVTAPQRQIHINIGHTLRIQCTARGSPPPYINWRLNWGHVCGDGSDNGRCTMKQEYDRNDPTLVIGTLVVERVNVPDGGAYSCEALNSQGFIFGIPDAIVDVIIDQPPRPPVTERPCFCNGHSTSCNPDGICRDCRHNTYGPQCEYCLQGYEGDARRGTPQDCYPGAQTAPQRCDPSGTYLERNGRCICKYNVEGDRCDQCKRNNFYLNPQTPNGCLPCFCSGVSNDCVGSDWRRRPQQLPLTNWNVVPRNFGTDRWEGKNNIQTRQNGELALNLQTTGRPAGDVLYWSAPRQALGDLVTLYDGNIVVHFTNDGTGALNRDEFIWMRGNNIDLVHKIPPATTFQPNTNSTYSTPCNERTFTRKDGSLIDRENILMALSDLDTFLVKANSAAGQRTAVLRGVTLNPATRDGNGDVARTVEMCTCPANYTGPSCEKCAEGYGRPHPLVGIYLGQCWGCRALCHEKTDRCDHETGKCIGCSGNSEGDRCERCQSGYVMQGNQCVPYGQQGQYVPSPGYGASYYLDNAPYSTQQGPLRIQVESGRDRPIQFQVLNVQPLSVVWGRTDGGPLPYGVTQEGTNLVIRNPNPSVAGNYICTVRLPDGNSDRVPVTVEYQAGRYAPPRPSAYPVFSPPSPLEIAAGDQAVIRLDQPNARVQWRKDGQPSLPQNVYQDGNNLQIQRASPAISGTYLAEVYLNGGAPTIVPYEIRVRSAQQGANGGPPKVTIQPSTINLKEGQRMIVQYTVSSADQINVVWTKWNGREHVPIPNMFRVEPNRLILDRATADAAGDYRVQVSNRYGSDKQDLRITVERTGGPRQNDLALAPQVSIQPETYEVRYGERINIVPIINSPAEYNVVWLKDGSRQLPAGVTVDRNSLNVHAEEADVAGDYTIQVINQHASATAPVKIRFLSPGASTQDQFQVRIQGPNTIRVRPGQDVQILCEVVANPQPYEPVRFSWQKQGAPIPNGADGRLVLRNVGSRDAGIYICTASIPGQVVTSDIVTLELENGSALASVSWNIKQIELNEGQRLEALCQFTSNTNFPPSSLRLSTTKNQLPVQQPLGLQFTNGLLTLSSVSMQDDGLELKCAAPSVSGSPSDTLSIRVRANDYPGGNTGYYQQPERERHGFTARFEPSDLSNHQSGRDVQLQCTVDGEVEKPVRYTYTKDGRALEDNVEVHPNGLLIIKNAQADGGYGYGGYPQTQQDIEVFVAPKEVNIAHGETANITCTVKGTSNYKLTWGKYAHDTSLPDYARQVGNSVIISPPADRGLGDEMSYYQCQVEVSGEGQPRHDYVVVNLRQPTKKV</sequence>
<dbReference type="Gene3D" id="4.10.400.10">
    <property type="entry name" value="Low-density Lipoprotein Receptor"/>
    <property type="match status" value="3"/>
</dbReference>
<evidence type="ECO:0000256" key="1">
    <source>
        <dbReference type="ARBA" id="ARBA00004479"/>
    </source>
</evidence>
<evidence type="ECO:0000256" key="2">
    <source>
        <dbReference type="ARBA" id="ARBA00022729"/>
    </source>
</evidence>
<dbReference type="InterPro" id="IPR003599">
    <property type="entry name" value="Ig_sub"/>
</dbReference>
<dbReference type="Pfam" id="PF00052">
    <property type="entry name" value="Laminin_B"/>
    <property type="match status" value="1"/>
</dbReference>
<feature type="domain" description="Ig-like" evidence="13">
    <location>
        <begin position="1658"/>
        <end position="1751"/>
    </location>
</feature>
<dbReference type="InterPro" id="IPR002049">
    <property type="entry name" value="LE_dom"/>
</dbReference>
<dbReference type="OrthoDB" id="10055367at2759"/>
<dbReference type="InterPro" id="IPR000742">
    <property type="entry name" value="EGF"/>
</dbReference>
<dbReference type="Gene3D" id="2.170.300.10">
    <property type="entry name" value="Tie2 ligand-binding domain superfamily"/>
    <property type="match status" value="2"/>
</dbReference>
<dbReference type="SMART" id="SM00409">
    <property type="entry name" value="IG"/>
    <property type="match status" value="11"/>
</dbReference>
<evidence type="ECO:0008006" key="18">
    <source>
        <dbReference type="Google" id="ProtNLM"/>
    </source>
</evidence>
<dbReference type="SMART" id="SM00408">
    <property type="entry name" value="IGc2"/>
    <property type="match status" value="7"/>
</dbReference>
<dbReference type="InterPro" id="IPR013098">
    <property type="entry name" value="Ig_I-set"/>
</dbReference>
<dbReference type="InterPro" id="IPR003598">
    <property type="entry name" value="Ig_sub2"/>
</dbReference>
<feature type="compositionally biased region" description="Low complexity" evidence="11">
    <location>
        <begin position="239"/>
        <end position="260"/>
    </location>
</feature>
<evidence type="ECO:0000313" key="16">
    <source>
        <dbReference type="EMBL" id="CAF3681748.1"/>
    </source>
</evidence>
<dbReference type="Gene3D" id="2.10.25.10">
    <property type="entry name" value="Laminin"/>
    <property type="match status" value="1"/>
</dbReference>
<evidence type="ECO:0000313" key="17">
    <source>
        <dbReference type="Proteomes" id="UP000663829"/>
    </source>
</evidence>
<dbReference type="Pfam" id="PF00053">
    <property type="entry name" value="EGF_laminin"/>
    <property type="match status" value="3"/>
</dbReference>
<evidence type="ECO:0000256" key="8">
    <source>
        <dbReference type="ARBA" id="ARBA00023319"/>
    </source>
</evidence>
<feature type="compositionally biased region" description="Low complexity" evidence="11">
    <location>
        <begin position="179"/>
        <end position="191"/>
    </location>
</feature>
<feature type="domain" description="Ig-like" evidence="13">
    <location>
        <begin position="282"/>
        <end position="384"/>
    </location>
</feature>
<dbReference type="InterPro" id="IPR007110">
    <property type="entry name" value="Ig-like_dom"/>
</dbReference>
<dbReference type="PANTHER" id="PTHR11640:SF31">
    <property type="entry name" value="IRREGULAR CHIASM C-ROUGHEST PROTEIN-RELATED"/>
    <property type="match status" value="1"/>
</dbReference>
<keyword evidence="6" id="KW-0325">Glycoprotein</keyword>
<dbReference type="Proteomes" id="UP000663829">
    <property type="component" value="Unassembled WGS sequence"/>
</dbReference>
<dbReference type="Gene3D" id="2.60.40.10">
    <property type="entry name" value="Immunoglobulins"/>
    <property type="match status" value="8"/>
</dbReference>
<feature type="disulfide bond" evidence="9">
    <location>
        <begin position="732"/>
        <end position="747"/>
    </location>
</feature>
<dbReference type="PROSITE" id="PS51115">
    <property type="entry name" value="LAMININ_IVA"/>
    <property type="match status" value="1"/>
</dbReference>
<dbReference type="InterPro" id="IPR013783">
    <property type="entry name" value="Ig-like_fold"/>
</dbReference>
<dbReference type="InterPro" id="IPR056863">
    <property type="entry name" value="LMN_ATRN_NET-like_EGF"/>
</dbReference>
<dbReference type="InterPro" id="IPR036055">
    <property type="entry name" value="LDL_receptor-like_sf"/>
</dbReference>
<dbReference type="SUPFAM" id="SSF57196">
    <property type="entry name" value="EGF/Laminin"/>
    <property type="match status" value="1"/>
</dbReference>
<dbReference type="PROSITE" id="PS50068">
    <property type="entry name" value="LDLRA_2"/>
    <property type="match status" value="3"/>
</dbReference>
<dbReference type="SMART" id="SM00192">
    <property type="entry name" value="LDLa"/>
    <property type="match status" value="3"/>
</dbReference>
<feature type="domain" description="Ig-like" evidence="13">
    <location>
        <begin position="1571"/>
        <end position="1654"/>
    </location>
</feature>
<feature type="domain" description="Ig-like" evidence="13">
    <location>
        <begin position="750"/>
        <end position="839"/>
    </location>
</feature>
<keyword evidence="5 10" id="KW-1015">Disulfide bond</keyword>
<gene>
    <name evidence="15" type="ORF">GPM918_LOCUS8528</name>
    <name evidence="16" type="ORF">SRO942_LOCUS8528</name>
</gene>
<dbReference type="Pfam" id="PF13927">
    <property type="entry name" value="Ig_3"/>
    <property type="match status" value="1"/>
</dbReference>
<feature type="disulfide bond" evidence="10">
    <location>
        <begin position="886"/>
        <end position="895"/>
    </location>
</feature>
<dbReference type="CDD" id="cd00112">
    <property type="entry name" value="LDLa"/>
    <property type="match status" value="2"/>
</dbReference>
<dbReference type="InterPro" id="IPR009030">
    <property type="entry name" value="Growth_fac_rcpt_cys_sf"/>
</dbReference>
<feature type="disulfide bond" evidence="9">
    <location>
        <begin position="621"/>
        <end position="639"/>
    </location>
</feature>
<keyword evidence="8" id="KW-0393">Immunoglobulin domain</keyword>
<feature type="domain" description="Ig-like" evidence="13">
    <location>
        <begin position="397"/>
        <end position="490"/>
    </location>
</feature>
<dbReference type="CDD" id="cd00055">
    <property type="entry name" value="EGF_Lam"/>
    <property type="match status" value="4"/>
</dbReference>
<dbReference type="PROSITE" id="PS50027">
    <property type="entry name" value="EGF_LAM_2"/>
    <property type="match status" value="1"/>
</dbReference>
<dbReference type="GO" id="GO:0005911">
    <property type="term" value="C:cell-cell junction"/>
    <property type="evidence" value="ECO:0007669"/>
    <property type="project" value="TreeGrafter"/>
</dbReference>
<evidence type="ECO:0000259" key="12">
    <source>
        <dbReference type="PROSITE" id="PS50027"/>
    </source>
</evidence>
<dbReference type="Pfam" id="PF13895">
    <property type="entry name" value="Ig_2"/>
    <property type="match status" value="1"/>
</dbReference>
<dbReference type="SUPFAM" id="SSF57424">
    <property type="entry name" value="LDL receptor-like module"/>
    <property type="match status" value="3"/>
</dbReference>
<keyword evidence="3" id="KW-0677">Repeat</keyword>
<dbReference type="Pfam" id="PF00057">
    <property type="entry name" value="Ldl_recept_a"/>
    <property type="match status" value="3"/>
</dbReference>
<dbReference type="InterPro" id="IPR002172">
    <property type="entry name" value="LDrepeatLR_classA_rpt"/>
</dbReference>
<dbReference type="SMART" id="SM00281">
    <property type="entry name" value="LamB"/>
    <property type="match status" value="1"/>
</dbReference>
<evidence type="ECO:0000256" key="3">
    <source>
        <dbReference type="ARBA" id="ARBA00022737"/>
    </source>
</evidence>
<feature type="compositionally biased region" description="Low complexity" evidence="11">
    <location>
        <begin position="86"/>
        <end position="96"/>
    </location>
</feature>
<dbReference type="InterPro" id="IPR023415">
    <property type="entry name" value="LDLR_class-A_CS"/>
</dbReference>
<evidence type="ECO:0000259" key="14">
    <source>
        <dbReference type="PROSITE" id="PS51115"/>
    </source>
</evidence>
<evidence type="ECO:0000313" key="15">
    <source>
        <dbReference type="EMBL" id="CAF0898950.1"/>
    </source>
</evidence>
<evidence type="ECO:0000256" key="6">
    <source>
        <dbReference type="ARBA" id="ARBA00023180"/>
    </source>
</evidence>
<dbReference type="InterPro" id="IPR051275">
    <property type="entry name" value="Cell_adhesion_signaling"/>
</dbReference>
<evidence type="ECO:0000256" key="10">
    <source>
        <dbReference type="PROSITE-ProRule" id="PRU00460"/>
    </source>
</evidence>
<feature type="compositionally biased region" description="Polar residues" evidence="11">
    <location>
        <begin position="199"/>
        <end position="214"/>
    </location>
</feature>
<feature type="domain" description="Ig-like" evidence="13">
    <location>
        <begin position="1469"/>
        <end position="1555"/>
    </location>
</feature>
<feature type="disulfide bond" evidence="9">
    <location>
        <begin position="614"/>
        <end position="626"/>
    </location>
</feature>
<protein>
    <recommendedName>
        <fullName evidence="18">Basement membrane-specific heparan sulfate proteoglycan core protein</fullName>
    </recommendedName>
</protein>
<proteinExistence type="predicted"/>
<keyword evidence="7 10" id="KW-0424">Laminin EGF-like domain</keyword>
<dbReference type="SUPFAM" id="SSF48726">
    <property type="entry name" value="Immunoglobulin"/>
    <property type="match status" value="9"/>
</dbReference>
<comment type="subcellular location">
    <subcellularLocation>
        <location evidence="1">Membrane</location>
        <topology evidence="1">Single-pass type I membrane protein</topology>
    </subcellularLocation>
</comment>
<keyword evidence="2" id="KW-0732">Signal</keyword>
<dbReference type="PANTHER" id="PTHR11640">
    <property type="entry name" value="NEPHRIN"/>
    <property type="match status" value="1"/>
</dbReference>
<dbReference type="Proteomes" id="UP000681722">
    <property type="component" value="Unassembled WGS sequence"/>
</dbReference>
<dbReference type="PROSITE" id="PS01248">
    <property type="entry name" value="EGF_LAM_1"/>
    <property type="match status" value="2"/>
</dbReference>
<name>A0A813ZHL5_9BILA</name>
<dbReference type="PROSITE" id="PS01209">
    <property type="entry name" value="LDLRA_1"/>
    <property type="match status" value="1"/>
</dbReference>
<dbReference type="PROSITE" id="PS50835">
    <property type="entry name" value="IG_LIKE"/>
    <property type="match status" value="7"/>
</dbReference>
<comment type="caution">
    <text evidence="10">Lacks conserved residue(s) required for the propagation of feature annotation.</text>
</comment>
<evidence type="ECO:0000256" key="9">
    <source>
        <dbReference type="PROSITE-ProRule" id="PRU00124"/>
    </source>
</evidence>
<organism evidence="15 17">
    <name type="scientific">Didymodactylos carnosus</name>
    <dbReference type="NCBI Taxonomy" id="1234261"/>
    <lineage>
        <taxon>Eukaryota</taxon>
        <taxon>Metazoa</taxon>
        <taxon>Spiralia</taxon>
        <taxon>Gnathifera</taxon>
        <taxon>Rotifera</taxon>
        <taxon>Eurotatoria</taxon>
        <taxon>Bdelloidea</taxon>
        <taxon>Philodinida</taxon>
        <taxon>Philodinidae</taxon>
        <taxon>Didymodactylos</taxon>
    </lineage>
</organism>
<feature type="region of interest" description="Disordered" evidence="11">
    <location>
        <begin position="73"/>
        <end position="99"/>
    </location>
</feature>
<accession>A0A813ZHL5</accession>
<dbReference type="GO" id="GO:0050839">
    <property type="term" value="F:cell adhesion molecule binding"/>
    <property type="evidence" value="ECO:0007669"/>
    <property type="project" value="TreeGrafter"/>
</dbReference>
<dbReference type="GO" id="GO:0098609">
    <property type="term" value="P:cell-cell adhesion"/>
    <property type="evidence" value="ECO:0007669"/>
    <property type="project" value="TreeGrafter"/>
</dbReference>
<dbReference type="SMART" id="SM00180">
    <property type="entry name" value="EGF_Lam"/>
    <property type="match status" value="4"/>
</dbReference>
<feature type="domain" description="Laminin EGF-like" evidence="12">
    <location>
        <begin position="868"/>
        <end position="916"/>
    </location>
</feature>
<reference evidence="15" key="1">
    <citation type="submission" date="2021-02" db="EMBL/GenBank/DDBJ databases">
        <authorList>
            <person name="Nowell W R."/>
        </authorList>
    </citation>
    <scope>NUCLEOTIDE SEQUENCE</scope>
</reference>
<evidence type="ECO:0000256" key="4">
    <source>
        <dbReference type="ARBA" id="ARBA00023136"/>
    </source>
</evidence>
<keyword evidence="17" id="KW-1185">Reference proteome</keyword>
<dbReference type="Pfam" id="PF24973">
    <property type="entry name" value="EGF_LMN_ATRN"/>
    <property type="match status" value="1"/>
</dbReference>
<dbReference type="InterPro" id="IPR036179">
    <property type="entry name" value="Ig-like_dom_sf"/>
</dbReference>
<keyword evidence="4" id="KW-0472">Membrane</keyword>
<feature type="domain" description="Laminin IV type A" evidence="14">
    <location>
        <begin position="991"/>
        <end position="1171"/>
    </location>
</feature>
<dbReference type="InterPro" id="IPR000034">
    <property type="entry name" value="Laminin_IV"/>
</dbReference>
<dbReference type="GO" id="GO:0005886">
    <property type="term" value="C:plasma membrane"/>
    <property type="evidence" value="ECO:0007669"/>
    <property type="project" value="TreeGrafter"/>
</dbReference>
<evidence type="ECO:0000256" key="11">
    <source>
        <dbReference type="SAM" id="MobiDB-lite"/>
    </source>
</evidence>
<dbReference type="EMBL" id="CAJOBC010001495">
    <property type="protein sequence ID" value="CAF3681748.1"/>
    <property type="molecule type" value="Genomic_DNA"/>
</dbReference>
<feature type="domain" description="Ig-like" evidence="13">
    <location>
        <begin position="1945"/>
        <end position="2039"/>
    </location>
</feature>
<dbReference type="EMBL" id="CAJNOQ010001495">
    <property type="protein sequence ID" value="CAF0898950.1"/>
    <property type="molecule type" value="Genomic_DNA"/>
</dbReference>
<feature type="compositionally biased region" description="Acidic residues" evidence="11">
    <location>
        <begin position="261"/>
        <end position="271"/>
    </location>
</feature>
<feature type="region of interest" description="Disordered" evidence="11">
    <location>
        <begin position="162"/>
        <end position="285"/>
    </location>
</feature>
<evidence type="ECO:0000259" key="13">
    <source>
        <dbReference type="PROSITE" id="PS50835"/>
    </source>
</evidence>
<dbReference type="SUPFAM" id="SSF57184">
    <property type="entry name" value="Growth factor receptor domain"/>
    <property type="match status" value="1"/>
</dbReference>
<evidence type="ECO:0000256" key="7">
    <source>
        <dbReference type="ARBA" id="ARBA00023292"/>
    </source>
</evidence>